<evidence type="ECO:0000313" key="3">
    <source>
        <dbReference type="Proteomes" id="UP001497480"/>
    </source>
</evidence>
<organism evidence="2 3">
    <name type="scientific">Lupinus luteus</name>
    <name type="common">European yellow lupine</name>
    <dbReference type="NCBI Taxonomy" id="3873"/>
    <lineage>
        <taxon>Eukaryota</taxon>
        <taxon>Viridiplantae</taxon>
        <taxon>Streptophyta</taxon>
        <taxon>Embryophyta</taxon>
        <taxon>Tracheophyta</taxon>
        <taxon>Spermatophyta</taxon>
        <taxon>Magnoliopsida</taxon>
        <taxon>eudicotyledons</taxon>
        <taxon>Gunneridae</taxon>
        <taxon>Pentapetalae</taxon>
        <taxon>rosids</taxon>
        <taxon>fabids</taxon>
        <taxon>Fabales</taxon>
        <taxon>Fabaceae</taxon>
        <taxon>Papilionoideae</taxon>
        <taxon>50 kb inversion clade</taxon>
        <taxon>genistoids sensu lato</taxon>
        <taxon>core genistoids</taxon>
        <taxon>Genisteae</taxon>
        <taxon>Lupinus</taxon>
    </lineage>
</organism>
<feature type="region of interest" description="Disordered" evidence="1">
    <location>
        <begin position="12"/>
        <end position="82"/>
    </location>
</feature>
<evidence type="ECO:0000256" key="1">
    <source>
        <dbReference type="SAM" id="MobiDB-lite"/>
    </source>
</evidence>
<dbReference type="Proteomes" id="UP001497480">
    <property type="component" value="Unassembled WGS sequence"/>
</dbReference>
<dbReference type="AlphaFoldDB" id="A0AAV1WMH0"/>
<gene>
    <name evidence="2" type="ORF">LLUT_LOCUS11671</name>
</gene>
<dbReference type="PANTHER" id="PTHR38223">
    <property type="match status" value="1"/>
</dbReference>
<dbReference type="PANTHER" id="PTHR38223:SF1">
    <property type="match status" value="1"/>
</dbReference>
<proteinExistence type="predicted"/>
<accession>A0AAV1WMH0</accession>
<sequence>MAGLQQYNFFPTDFFYPPPKPQPSSNPTLIPLQTPNSEDKNQQPQSQPQPQPENMVKATPSSSSLVYAHKAQKSLGRVDNKVPKFPTNPLSWVVWMDQDEDLEAF</sequence>
<protein>
    <submittedName>
        <fullName evidence="2">Uncharacterized protein</fullName>
    </submittedName>
</protein>
<name>A0AAV1WMH0_LUPLU</name>
<evidence type="ECO:0000313" key="2">
    <source>
        <dbReference type="EMBL" id="CAL0310611.1"/>
    </source>
</evidence>
<keyword evidence="3" id="KW-1185">Reference proteome</keyword>
<dbReference type="EMBL" id="CAXHTB010000008">
    <property type="protein sequence ID" value="CAL0310611.1"/>
    <property type="molecule type" value="Genomic_DNA"/>
</dbReference>
<comment type="caution">
    <text evidence="2">The sequence shown here is derived from an EMBL/GenBank/DDBJ whole genome shotgun (WGS) entry which is preliminary data.</text>
</comment>
<reference evidence="2 3" key="1">
    <citation type="submission" date="2024-03" db="EMBL/GenBank/DDBJ databases">
        <authorList>
            <person name="Martinez-Hernandez J."/>
        </authorList>
    </citation>
    <scope>NUCLEOTIDE SEQUENCE [LARGE SCALE GENOMIC DNA]</scope>
</reference>